<dbReference type="OrthoDB" id="1122256at2"/>
<organism evidence="1 2">
    <name type="scientific">Cytobacillus praedii</name>
    <dbReference type="NCBI Taxonomy" id="1742358"/>
    <lineage>
        <taxon>Bacteria</taxon>
        <taxon>Bacillati</taxon>
        <taxon>Bacillota</taxon>
        <taxon>Bacilli</taxon>
        <taxon>Bacillales</taxon>
        <taxon>Bacillaceae</taxon>
        <taxon>Cytobacillus</taxon>
    </lineage>
</organism>
<protein>
    <submittedName>
        <fullName evidence="1">YhfH family protein</fullName>
    </submittedName>
</protein>
<dbReference type="Proteomes" id="UP000293846">
    <property type="component" value="Unassembled WGS sequence"/>
</dbReference>
<keyword evidence="2" id="KW-1185">Reference proteome</keyword>
<gene>
    <name evidence="1" type="ORF">E0Y62_06680</name>
</gene>
<proteinExistence type="predicted"/>
<evidence type="ECO:0000313" key="2">
    <source>
        <dbReference type="Proteomes" id="UP000293846"/>
    </source>
</evidence>
<dbReference type="Pfam" id="PF14149">
    <property type="entry name" value="YhfH"/>
    <property type="match status" value="1"/>
</dbReference>
<reference evidence="1 2" key="1">
    <citation type="submission" date="2019-03" db="EMBL/GenBank/DDBJ databases">
        <authorList>
            <person name="Jensen L."/>
            <person name="Storgaard J."/>
            <person name="Sulaj E."/>
            <person name="Schramm A."/>
            <person name="Marshall I.P.G."/>
        </authorList>
    </citation>
    <scope>NUCLEOTIDE SEQUENCE [LARGE SCALE GENOMIC DNA]</scope>
    <source>
        <strain evidence="1 2">2017H2G3</strain>
    </source>
</reference>
<comment type="caution">
    <text evidence="1">The sequence shown here is derived from an EMBL/GenBank/DDBJ whole genome shotgun (WGS) entry which is preliminary data.</text>
</comment>
<dbReference type="RefSeq" id="WP_082631773.1">
    <property type="nucleotide sequence ID" value="NZ_JARMQE010000017.1"/>
</dbReference>
<evidence type="ECO:0000313" key="1">
    <source>
        <dbReference type="EMBL" id="TCJ04900.1"/>
    </source>
</evidence>
<sequence length="44" mass="5032">MIQNILDFFRNLPAKQCVECGKAIEEQHECYGNKCDHCMGVSDI</sequence>
<name>A0A4R1AWP7_9BACI</name>
<dbReference type="AlphaFoldDB" id="A0A4R1AWP7"/>
<accession>A0A4R1AWP7</accession>
<dbReference type="STRING" id="1742358.GCA_001439605_01078"/>
<dbReference type="InterPro" id="IPR025432">
    <property type="entry name" value="YhfH-like"/>
</dbReference>
<dbReference type="EMBL" id="SJTH01000006">
    <property type="protein sequence ID" value="TCJ04900.1"/>
    <property type="molecule type" value="Genomic_DNA"/>
</dbReference>